<protein>
    <submittedName>
        <fullName evidence="1">E6</fullName>
    </submittedName>
</protein>
<dbReference type="EMBL" id="VEPZ02000377">
    <property type="protein sequence ID" value="KAE8726227.1"/>
    <property type="molecule type" value="Genomic_DNA"/>
</dbReference>
<proteinExistence type="predicted"/>
<dbReference type="PANTHER" id="PTHR38364:SF1">
    <property type="entry name" value="OS04G0475300 PROTEIN"/>
    <property type="match status" value="1"/>
</dbReference>
<dbReference type="Proteomes" id="UP000436088">
    <property type="component" value="Unassembled WGS sequence"/>
</dbReference>
<sequence>MEESTLEQKLHDLAHILTSPTISPPLQSQLFISTQIPCFLNWDLPPILCNKPNSHAFPPPPMGIISFPQDWVFPKLPGGPSALTLSPHR</sequence>
<dbReference type="AlphaFoldDB" id="A0A6A3CC38"/>
<evidence type="ECO:0000313" key="2">
    <source>
        <dbReference type="Proteomes" id="UP000436088"/>
    </source>
</evidence>
<gene>
    <name evidence="1" type="ORF">F3Y22_tig00007179pilonHSYRG00015</name>
</gene>
<comment type="caution">
    <text evidence="1">The sequence shown here is derived from an EMBL/GenBank/DDBJ whole genome shotgun (WGS) entry which is preliminary data.</text>
</comment>
<reference evidence="1" key="1">
    <citation type="submission" date="2019-09" db="EMBL/GenBank/DDBJ databases">
        <title>Draft genome information of white flower Hibiscus syriacus.</title>
        <authorList>
            <person name="Kim Y.-M."/>
        </authorList>
    </citation>
    <scope>NUCLEOTIDE SEQUENCE [LARGE SCALE GENOMIC DNA]</scope>
    <source>
        <strain evidence="1">YM2019G1</strain>
    </source>
</reference>
<organism evidence="1 2">
    <name type="scientific">Hibiscus syriacus</name>
    <name type="common">Rose of Sharon</name>
    <dbReference type="NCBI Taxonomy" id="106335"/>
    <lineage>
        <taxon>Eukaryota</taxon>
        <taxon>Viridiplantae</taxon>
        <taxon>Streptophyta</taxon>
        <taxon>Embryophyta</taxon>
        <taxon>Tracheophyta</taxon>
        <taxon>Spermatophyta</taxon>
        <taxon>Magnoliopsida</taxon>
        <taxon>eudicotyledons</taxon>
        <taxon>Gunneridae</taxon>
        <taxon>Pentapetalae</taxon>
        <taxon>rosids</taxon>
        <taxon>malvids</taxon>
        <taxon>Malvales</taxon>
        <taxon>Malvaceae</taxon>
        <taxon>Malvoideae</taxon>
        <taxon>Hibiscus</taxon>
    </lineage>
</organism>
<dbReference type="PANTHER" id="PTHR38364">
    <property type="entry name" value="OSJNBA0022H21.9 PROTEIN"/>
    <property type="match status" value="1"/>
</dbReference>
<name>A0A6A3CC38_HIBSY</name>
<accession>A0A6A3CC38</accession>
<keyword evidence="2" id="KW-1185">Reference proteome</keyword>
<evidence type="ECO:0000313" key="1">
    <source>
        <dbReference type="EMBL" id="KAE8726227.1"/>
    </source>
</evidence>